<gene>
    <name evidence="4" type="ORF">HQN85_05000</name>
</gene>
<dbReference type="Proteomes" id="UP000762110">
    <property type="component" value="Unassembled WGS sequence"/>
</dbReference>
<feature type="domain" description="Response regulatory" evidence="3">
    <location>
        <begin position="4"/>
        <end position="117"/>
    </location>
</feature>
<dbReference type="SMART" id="SM00448">
    <property type="entry name" value="REC"/>
    <property type="match status" value="1"/>
</dbReference>
<evidence type="ECO:0000313" key="4">
    <source>
        <dbReference type="EMBL" id="NQX31068.1"/>
    </source>
</evidence>
<dbReference type="Pfam" id="PF00072">
    <property type="entry name" value="Response_reg"/>
    <property type="match status" value="1"/>
</dbReference>
<reference evidence="4 5" key="1">
    <citation type="submission" date="2020-05" db="EMBL/GenBank/DDBJ databases">
        <title>Description of Pedobacter foliorum sp. nov.</title>
        <authorList>
            <person name="Qi S."/>
            <person name="Carlier A."/>
            <person name="Cnockaert M."/>
            <person name="Vandamme P."/>
        </authorList>
    </citation>
    <scope>NUCLEOTIDE SEQUENCE [LARGE SCALE GENOMIC DNA]</scope>
    <source>
        <strain evidence="4 5">LMG 31300</strain>
    </source>
</reference>
<dbReference type="EMBL" id="JABMKV010000001">
    <property type="protein sequence ID" value="NQX31068.1"/>
    <property type="molecule type" value="Genomic_DNA"/>
</dbReference>
<dbReference type="PROSITE" id="PS50110">
    <property type="entry name" value="RESPONSE_REGULATORY"/>
    <property type="match status" value="1"/>
</dbReference>
<organism evidence="4 5">
    <name type="scientific">Pedobacter boryungensis</name>
    <dbReference type="NCBI Taxonomy" id="869962"/>
    <lineage>
        <taxon>Bacteria</taxon>
        <taxon>Pseudomonadati</taxon>
        <taxon>Bacteroidota</taxon>
        <taxon>Sphingobacteriia</taxon>
        <taxon>Sphingobacteriales</taxon>
        <taxon>Sphingobacteriaceae</taxon>
        <taxon>Pedobacter</taxon>
    </lineage>
</organism>
<keyword evidence="1 2" id="KW-0597">Phosphoprotein</keyword>
<dbReference type="InterPro" id="IPR011006">
    <property type="entry name" value="CheY-like_superfamily"/>
</dbReference>
<evidence type="ECO:0000256" key="2">
    <source>
        <dbReference type="PROSITE-ProRule" id="PRU00169"/>
    </source>
</evidence>
<evidence type="ECO:0000256" key="1">
    <source>
        <dbReference type="ARBA" id="ARBA00022553"/>
    </source>
</evidence>
<name>A0ABX2DAH5_9SPHI</name>
<evidence type="ECO:0000259" key="3">
    <source>
        <dbReference type="PROSITE" id="PS50110"/>
    </source>
</evidence>
<dbReference type="InterPro" id="IPR001789">
    <property type="entry name" value="Sig_transdc_resp-reg_receiver"/>
</dbReference>
<dbReference type="RefSeq" id="WP_173269423.1">
    <property type="nucleotide sequence ID" value="NZ_JABMKV010000001.1"/>
</dbReference>
<dbReference type="PANTHER" id="PTHR44591:SF3">
    <property type="entry name" value="RESPONSE REGULATORY DOMAIN-CONTAINING PROTEIN"/>
    <property type="match status" value="1"/>
</dbReference>
<proteinExistence type="predicted"/>
<dbReference type="InterPro" id="IPR050595">
    <property type="entry name" value="Bact_response_regulator"/>
</dbReference>
<dbReference type="PANTHER" id="PTHR44591">
    <property type="entry name" value="STRESS RESPONSE REGULATOR PROTEIN 1"/>
    <property type="match status" value="1"/>
</dbReference>
<keyword evidence="5" id="KW-1185">Reference proteome</keyword>
<comment type="caution">
    <text evidence="4">The sequence shown here is derived from an EMBL/GenBank/DDBJ whole genome shotgun (WGS) entry which is preliminary data.</text>
</comment>
<feature type="modified residue" description="4-aspartylphosphate" evidence="2">
    <location>
        <position position="53"/>
    </location>
</feature>
<accession>A0ABX2DAH5</accession>
<protein>
    <submittedName>
        <fullName evidence="4">Response regulator</fullName>
    </submittedName>
</protein>
<evidence type="ECO:0000313" key="5">
    <source>
        <dbReference type="Proteomes" id="UP000762110"/>
    </source>
</evidence>
<dbReference type="Gene3D" id="3.40.50.2300">
    <property type="match status" value="1"/>
</dbReference>
<dbReference type="SUPFAM" id="SSF52172">
    <property type="entry name" value="CheY-like"/>
    <property type="match status" value="1"/>
</dbReference>
<sequence length="117" mass="13436">MKKCVFVLEDDQSLRELFTLLLEEEEFEVKAYPTARTFKESLDKETPDIIVMDVKLPDGDGMQICAEVKADPQTSNIPIIMMSAHRDFNHIHDCPAEAFIAKPFDINYFIDKVQQLA</sequence>